<feature type="compositionally biased region" description="Polar residues" evidence="1">
    <location>
        <begin position="470"/>
        <end position="485"/>
    </location>
</feature>
<feature type="compositionally biased region" description="Pro residues" evidence="1">
    <location>
        <begin position="640"/>
        <end position="685"/>
    </location>
</feature>
<feature type="region of interest" description="Disordered" evidence="1">
    <location>
        <begin position="444"/>
        <end position="884"/>
    </location>
</feature>
<feature type="region of interest" description="Disordered" evidence="1">
    <location>
        <begin position="178"/>
        <end position="230"/>
    </location>
</feature>
<evidence type="ECO:0000259" key="2">
    <source>
        <dbReference type="Pfam" id="PF12868"/>
    </source>
</evidence>
<dbReference type="PANTHER" id="PTHR35487">
    <property type="entry name" value="DUF3824 DOMAIN-CONTAINING PROTEIN"/>
    <property type="match status" value="1"/>
</dbReference>
<name>F0U958_AJEC8</name>
<feature type="compositionally biased region" description="Basic residues" evidence="1">
    <location>
        <begin position="362"/>
        <end position="371"/>
    </location>
</feature>
<organism evidence="4">
    <name type="scientific">Ajellomyces capsulatus (strain H88)</name>
    <name type="common">Darling's disease fungus</name>
    <name type="synonym">Histoplasma capsulatum</name>
    <dbReference type="NCBI Taxonomy" id="544711"/>
    <lineage>
        <taxon>Eukaryota</taxon>
        <taxon>Fungi</taxon>
        <taxon>Dikarya</taxon>
        <taxon>Ascomycota</taxon>
        <taxon>Pezizomycotina</taxon>
        <taxon>Eurotiomycetes</taxon>
        <taxon>Eurotiomycetidae</taxon>
        <taxon>Onygenales</taxon>
        <taxon>Ajellomycetaceae</taxon>
        <taxon>Histoplasma</taxon>
    </lineage>
</organism>
<feature type="region of interest" description="Disordered" evidence="1">
    <location>
        <begin position="1"/>
        <end position="57"/>
    </location>
</feature>
<evidence type="ECO:0000256" key="1">
    <source>
        <dbReference type="SAM" id="MobiDB-lite"/>
    </source>
</evidence>
<feature type="region of interest" description="Disordered" evidence="1">
    <location>
        <begin position="282"/>
        <end position="326"/>
    </location>
</feature>
<dbReference type="AlphaFoldDB" id="F0U958"/>
<gene>
    <name evidence="3" type="ORF">HCEG_01214</name>
</gene>
<feature type="compositionally biased region" description="Basic and acidic residues" evidence="1">
    <location>
        <begin position="444"/>
        <end position="458"/>
    </location>
</feature>
<feature type="compositionally biased region" description="Basic and acidic residues" evidence="1">
    <location>
        <begin position="293"/>
        <end position="305"/>
    </location>
</feature>
<feature type="compositionally biased region" description="Basic residues" evidence="1">
    <location>
        <begin position="306"/>
        <end position="317"/>
    </location>
</feature>
<feature type="compositionally biased region" description="Low complexity" evidence="1">
    <location>
        <begin position="391"/>
        <end position="402"/>
    </location>
</feature>
<feature type="region of interest" description="Disordered" evidence="1">
    <location>
        <begin position="77"/>
        <end position="96"/>
    </location>
</feature>
<feature type="compositionally biased region" description="Basic and acidic residues" evidence="1">
    <location>
        <begin position="31"/>
        <end position="57"/>
    </location>
</feature>
<feature type="compositionally biased region" description="Basic and acidic residues" evidence="1">
    <location>
        <begin position="587"/>
        <end position="610"/>
    </location>
</feature>
<dbReference type="HOGENOM" id="CLU_010781_1_0_1"/>
<feature type="compositionally biased region" description="Low complexity" evidence="1">
    <location>
        <begin position="570"/>
        <end position="584"/>
    </location>
</feature>
<feature type="domain" description="DUF3824" evidence="2">
    <location>
        <begin position="429"/>
        <end position="513"/>
    </location>
</feature>
<dbReference type="OMA" id="DRFDSQG"/>
<sequence>MTYSHRDSDWDVVSRQSEPRSYSVRRYVIPSERDSMYRRDEHPMSERELVIRRPHDRDSRYDYEYRRERDYDRESTIPNRIHSHPYGSSEQPPREEHHYHAQTIFINREHKPTIVKDVYRPSSYGTSRDDLDYQIVNRSEADENWALRSARDHREDDFYYTRSTREYDNGRHHRDEYEERYYYGDSPRSSGSRRTRSRHGRDYNSEDETTYSRRERHHHHDESPHHYKRHLAEGALVGVGAAELMRRKSKKDGDESGGLNRIGRDVGAGALGVVTADVIQRARSYHRSKSRRRTESLDRGRDRSRERRHRHRRRRSRSSSDSHVKTLAGLGLGAAAIAGAVALARKKSQKQPGKSKNNSHDRRSRSRHRRGSGSSSNEDRAASHRNKRTAEAGLAGAAVAGLIERARSKSRSRKGEKSPGRIRQGIPIAVAGLGSAAIANLYEKHKEKKESESSERKEKNHRRRSRSRSMARSSTYPDPSRSSPQLIEYGDDPVYGSIPANNYYGRPPSRQSSSPRAIEASPRRSSRRASHSRSRTRSHHYRDDGSGSGSSFSDRGHSHKNRSRSRTRDLATAGLAAAGAGLAAREYTQRQERKRAEKDRRTYAHDHDYSDSYEDGYEPAPYPPSPPSNGPNYYAQGSQFPPPPGAAPVPPPNVQPGPYNPADYPPPPGAAPQPPSNYPYPPPPGVDAYAPRSARGDENVSAVPTLNPALSYGQRHTSSEGLTMTSPGQIPLPSLPPHLFGKSNNKPDHYTFTTTPSIPIRRPAAFSVNSPSSASLSTWTSTPRPPSRKKSRTRSSSQPGRAPRTKSVQFDLRPRYGTPPYGSRRARTPTGDLRGYETDDSDSTVDGLDRFRIHRHDRIPDRARQHQQQHPRYRNTTESVEVASDSTIELPDRFDSHGRRLLEYRV</sequence>
<dbReference type="Pfam" id="PF12868">
    <property type="entry name" value="DUF3824"/>
    <property type="match status" value="2"/>
</dbReference>
<dbReference type="EMBL" id="DS990636">
    <property type="protein sequence ID" value="EGC41852.1"/>
    <property type="molecule type" value="Genomic_DNA"/>
</dbReference>
<feature type="compositionally biased region" description="Basic residues" evidence="1">
    <location>
        <begin position="524"/>
        <end position="540"/>
    </location>
</feature>
<dbReference type="PANTHER" id="PTHR35487:SF1">
    <property type="entry name" value="DUF3824 DOMAIN-CONTAINING PROTEIN"/>
    <property type="match status" value="1"/>
</dbReference>
<dbReference type="PRINTS" id="PR01217">
    <property type="entry name" value="PRICHEXTENSN"/>
</dbReference>
<feature type="compositionally biased region" description="Polar residues" evidence="1">
    <location>
        <begin position="874"/>
        <end position="884"/>
    </location>
</feature>
<evidence type="ECO:0000313" key="4">
    <source>
        <dbReference type="Proteomes" id="UP000008142"/>
    </source>
</evidence>
<feature type="domain" description="DUF3824" evidence="2">
    <location>
        <begin position="562"/>
        <end position="700"/>
    </location>
</feature>
<feature type="compositionally biased region" description="Pro residues" evidence="1">
    <location>
        <begin position="620"/>
        <end position="629"/>
    </location>
</feature>
<dbReference type="OrthoDB" id="3561737at2759"/>
<dbReference type="Proteomes" id="UP000008142">
    <property type="component" value="Unassembled WGS sequence"/>
</dbReference>
<feature type="region of interest" description="Disordered" evidence="1">
    <location>
        <begin position="343"/>
        <end position="423"/>
    </location>
</feature>
<reference evidence="4" key="1">
    <citation type="submission" date="2008-07" db="EMBL/GenBank/DDBJ databases">
        <title>Annotation of Ajellomyces capsulatus strain H88.</title>
        <authorList>
            <person name="Champion M."/>
            <person name="Cuomo C."/>
            <person name="Ma L.-J."/>
            <person name="Henn M.R."/>
            <person name="Sil A."/>
            <person name="Goldman B."/>
            <person name="Young S.K."/>
            <person name="Kodira C.D."/>
            <person name="Zeng Q."/>
            <person name="Koehrsen M."/>
            <person name="Alvarado L."/>
            <person name="Berlin A."/>
            <person name="Borenstein D."/>
            <person name="Chen Z."/>
            <person name="Engels R."/>
            <person name="Freedman E."/>
            <person name="Gellesch M."/>
            <person name="Goldberg J."/>
            <person name="Griggs A."/>
            <person name="Gujja S."/>
            <person name="Heiman D."/>
            <person name="Hepburn T."/>
            <person name="Howarth C."/>
            <person name="Jen D."/>
            <person name="Larson L."/>
            <person name="Lewis B."/>
            <person name="Mehta T."/>
            <person name="Park D."/>
            <person name="Pearson M."/>
            <person name="Roberts A."/>
            <person name="Saif S."/>
            <person name="Shea T."/>
            <person name="Shenoy N."/>
            <person name="Sisk P."/>
            <person name="Stolte C."/>
            <person name="Sykes S."/>
            <person name="Walk T."/>
            <person name="White J."/>
            <person name="Yandava C."/>
            <person name="Klein B."/>
            <person name="McEwen J.G."/>
            <person name="Puccia R."/>
            <person name="Goldman G.H."/>
            <person name="Felipe M.S."/>
            <person name="Nino-Vega G."/>
            <person name="San-Blas G."/>
            <person name="Taylor J."/>
            <person name="Mendoza L."/>
            <person name="Galagan J."/>
            <person name="Nusbaum C."/>
            <person name="Birren B."/>
        </authorList>
    </citation>
    <scope>NUCLEOTIDE SEQUENCE [LARGE SCALE GENOMIC DNA]</scope>
    <source>
        <strain evidence="4">H88</strain>
    </source>
</reference>
<feature type="compositionally biased region" description="Polar residues" evidence="1">
    <location>
        <begin position="714"/>
        <end position="728"/>
    </location>
</feature>
<accession>F0U958</accession>
<feature type="compositionally biased region" description="Low complexity" evidence="1">
    <location>
        <begin position="506"/>
        <end position="520"/>
    </location>
</feature>
<dbReference type="VEuPathDB" id="FungiDB:I7I53_07138"/>
<protein>
    <recommendedName>
        <fullName evidence="2">DUF3824 domain-containing protein</fullName>
    </recommendedName>
</protein>
<feature type="compositionally biased region" description="Low complexity" evidence="1">
    <location>
        <begin position="770"/>
        <end position="782"/>
    </location>
</feature>
<proteinExistence type="predicted"/>
<dbReference type="STRING" id="544711.F0U958"/>
<feature type="compositionally biased region" description="Basic residues" evidence="1">
    <location>
        <begin position="459"/>
        <end position="469"/>
    </location>
</feature>
<evidence type="ECO:0000313" key="3">
    <source>
        <dbReference type="EMBL" id="EGC41852.1"/>
    </source>
</evidence>
<dbReference type="InterPro" id="IPR024436">
    <property type="entry name" value="DUF3824"/>
</dbReference>
<feature type="compositionally biased region" description="Basic residues" evidence="1">
    <location>
        <begin position="283"/>
        <end position="292"/>
    </location>
</feature>